<dbReference type="Proteomes" id="UP000541535">
    <property type="component" value="Unassembled WGS sequence"/>
</dbReference>
<dbReference type="AlphaFoldDB" id="A0A7W5BCB0"/>
<feature type="transmembrane region" description="Helical" evidence="1">
    <location>
        <begin position="29"/>
        <end position="49"/>
    </location>
</feature>
<protein>
    <submittedName>
        <fullName evidence="2">Uncharacterized membrane protein YjgN (DUF898 family)</fullName>
    </submittedName>
</protein>
<reference evidence="2 3" key="1">
    <citation type="submission" date="2020-08" db="EMBL/GenBank/DDBJ databases">
        <title>Genomic Encyclopedia of Type Strains, Phase III (KMG-III): the genomes of soil and plant-associated and newly described type strains.</title>
        <authorList>
            <person name="Whitman W."/>
        </authorList>
    </citation>
    <scope>NUCLEOTIDE SEQUENCE [LARGE SCALE GENOMIC DNA]</scope>
    <source>
        <strain evidence="2 3">CECT 8897</strain>
    </source>
</reference>
<gene>
    <name evidence="2" type="ORF">FHS03_003621</name>
</gene>
<dbReference type="RefSeq" id="WP_183442323.1">
    <property type="nucleotide sequence ID" value="NZ_JACHXD010000010.1"/>
</dbReference>
<feature type="transmembrane region" description="Helical" evidence="1">
    <location>
        <begin position="234"/>
        <end position="255"/>
    </location>
</feature>
<name>A0A7W5BCB0_9BURK</name>
<accession>A0A7W5BCB0</accession>
<keyword evidence="1" id="KW-0812">Transmembrane</keyword>
<keyword evidence="1" id="KW-1133">Transmembrane helix</keyword>
<dbReference type="EMBL" id="JACHXD010000010">
    <property type="protein sequence ID" value="MBB3120554.1"/>
    <property type="molecule type" value="Genomic_DNA"/>
</dbReference>
<feature type="transmembrane region" description="Helical" evidence="1">
    <location>
        <begin position="286"/>
        <end position="305"/>
    </location>
</feature>
<evidence type="ECO:0000313" key="3">
    <source>
        <dbReference type="Proteomes" id="UP000541535"/>
    </source>
</evidence>
<keyword evidence="3" id="KW-1185">Reference proteome</keyword>
<sequence length="353" mass="39513">MDNTQAAWPQEDQARELKLEFSATGSEYFRIWIVNLLLSIVTLGIYSAWAKVRSNQYFYSSTRLDGSSFEYHGNPKAILKGRILALILVGGYNLAFKISPLLGLAMMVAVAIVMPVLVWRSMQFKLYNTSYRGIRFGFDGDKRSAYIHYLWLPLLVSLSLGLALPFVHQRVKRFQHSEARFGSTKFSFDASVGSFYRQYLIFFAITFVGTIVCSVAGFFLGTAFAHALPFGGPAAATILMIGLTYLWLFSIWPLFQSRLQNLIWDHTQLGQHGFRSELAWGRLTSIYLTNLLGVICTLGLFIPFAKVRVLKYRLESATMLAAGSLDDFIAGVQQDVDSTGEGVADIIDLDLAL</sequence>
<organism evidence="2 3">
    <name type="scientific">Pseudoduganella violacea</name>
    <dbReference type="NCBI Taxonomy" id="1715466"/>
    <lineage>
        <taxon>Bacteria</taxon>
        <taxon>Pseudomonadati</taxon>
        <taxon>Pseudomonadota</taxon>
        <taxon>Betaproteobacteria</taxon>
        <taxon>Burkholderiales</taxon>
        <taxon>Oxalobacteraceae</taxon>
        <taxon>Telluria group</taxon>
        <taxon>Pseudoduganella</taxon>
    </lineage>
</organism>
<evidence type="ECO:0000256" key="1">
    <source>
        <dbReference type="SAM" id="Phobius"/>
    </source>
</evidence>
<dbReference type="Pfam" id="PF05987">
    <property type="entry name" value="DUF898"/>
    <property type="match status" value="1"/>
</dbReference>
<feature type="transmembrane region" description="Helical" evidence="1">
    <location>
        <begin position="101"/>
        <end position="119"/>
    </location>
</feature>
<feature type="transmembrane region" description="Helical" evidence="1">
    <location>
        <begin position="199"/>
        <end position="222"/>
    </location>
</feature>
<feature type="transmembrane region" description="Helical" evidence="1">
    <location>
        <begin position="145"/>
        <end position="167"/>
    </location>
</feature>
<dbReference type="InterPro" id="IPR010295">
    <property type="entry name" value="DUF898"/>
</dbReference>
<proteinExistence type="predicted"/>
<comment type="caution">
    <text evidence="2">The sequence shown here is derived from an EMBL/GenBank/DDBJ whole genome shotgun (WGS) entry which is preliminary data.</text>
</comment>
<keyword evidence="1" id="KW-0472">Membrane</keyword>
<evidence type="ECO:0000313" key="2">
    <source>
        <dbReference type="EMBL" id="MBB3120554.1"/>
    </source>
</evidence>